<keyword evidence="2" id="KW-0175">Coiled coil</keyword>
<proteinExistence type="inferred from homology"/>
<dbReference type="PANTHER" id="PTHR13191:SF0">
    <property type="entry name" value="RIBOSOMAL RNA-PROCESSING PROTEIN 7 HOMOLOG A-RELATED"/>
    <property type="match status" value="1"/>
</dbReference>
<feature type="coiled-coil region" evidence="2">
    <location>
        <begin position="256"/>
        <end position="283"/>
    </location>
</feature>
<accession>A0A109UYI9</accession>
<evidence type="ECO:0000313" key="6">
    <source>
        <dbReference type="Proteomes" id="UP000243052"/>
    </source>
</evidence>
<organism evidence="5 6">
    <name type="scientific">Eremothecium sinecaudum</name>
    <dbReference type="NCBI Taxonomy" id="45286"/>
    <lineage>
        <taxon>Eukaryota</taxon>
        <taxon>Fungi</taxon>
        <taxon>Dikarya</taxon>
        <taxon>Ascomycota</taxon>
        <taxon>Saccharomycotina</taxon>
        <taxon>Saccharomycetes</taxon>
        <taxon>Saccharomycetales</taxon>
        <taxon>Saccharomycetaceae</taxon>
        <taxon>Eremothecium</taxon>
    </lineage>
</organism>
<comment type="similarity">
    <text evidence="1">Belongs to the RRP7 family.</text>
</comment>
<dbReference type="STRING" id="45286.A0A109UYI9"/>
<dbReference type="GO" id="GO:0000028">
    <property type="term" value="P:ribosomal small subunit assembly"/>
    <property type="evidence" value="ECO:0007669"/>
    <property type="project" value="TreeGrafter"/>
</dbReference>
<dbReference type="InterPro" id="IPR040447">
    <property type="entry name" value="RRM_Rrp7"/>
</dbReference>
<evidence type="ECO:0000256" key="1">
    <source>
        <dbReference type="ARBA" id="ARBA00006110"/>
    </source>
</evidence>
<dbReference type="GO" id="GO:0032545">
    <property type="term" value="C:CURI complex"/>
    <property type="evidence" value="ECO:0007669"/>
    <property type="project" value="TreeGrafter"/>
</dbReference>
<dbReference type="Gene3D" id="6.10.250.2760">
    <property type="match status" value="1"/>
</dbReference>
<gene>
    <name evidence="5" type="ORF">AW171_hschr31345</name>
</gene>
<feature type="domain" description="Rrp7 RRM-like N-terminal" evidence="4">
    <location>
        <begin position="7"/>
        <end position="162"/>
    </location>
</feature>
<feature type="domain" description="Ribosomal RNA-processing protein 7 C-terminal" evidence="3">
    <location>
        <begin position="170"/>
        <end position="289"/>
    </location>
</feature>
<dbReference type="InterPro" id="IPR040446">
    <property type="entry name" value="RRP7"/>
</dbReference>
<keyword evidence="6" id="KW-1185">Reference proteome</keyword>
<dbReference type="GO" id="GO:0006364">
    <property type="term" value="P:rRNA processing"/>
    <property type="evidence" value="ECO:0007669"/>
    <property type="project" value="TreeGrafter"/>
</dbReference>
<dbReference type="Proteomes" id="UP000243052">
    <property type="component" value="Chromosome iii"/>
</dbReference>
<sequence length="290" mass="33633">MVAVDVMKNGFLVIPFALPSCEKLFESSGAMHYMFVKKHQTKNASESNCLFLVNLPLLASLDSIKSSFGSICSQYDTVAHILQLLYHDEFGLNEIQLSELTSDLVSLDNAEEKRYTPRNTALLQFVDESSLNNCWDALRRYSHKAKSLIQWEFPHPSVSTFTNFYKPLDIEYLKNDIHEHMQLFEQREALAQDEVQSTIVDEDGFTLVVGKNTKSLNSIRRKLLHGNPLFKHVAKAKPPNMITKNAKQDFYRFQMREKKKQEVNELLKKFKEDQERIKVMKAKKKFNPYT</sequence>
<dbReference type="PANTHER" id="PTHR13191">
    <property type="entry name" value="RIBOSOMAL RNA PROCESSING PROTEIN 7-RELATED"/>
    <property type="match status" value="1"/>
</dbReference>
<evidence type="ECO:0000256" key="2">
    <source>
        <dbReference type="SAM" id="Coils"/>
    </source>
</evidence>
<dbReference type="RefSeq" id="XP_017986503.1">
    <property type="nucleotide sequence ID" value="XM_018131609.1"/>
</dbReference>
<evidence type="ECO:0000259" key="4">
    <source>
        <dbReference type="Pfam" id="PF17799"/>
    </source>
</evidence>
<dbReference type="AlphaFoldDB" id="A0A109UYI9"/>
<dbReference type="Pfam" id="PF17799">
    <property type="entry name" value="RRM_Rrp7"/>
    <property type="match status" value="1"/>
</dbReference>
<dbReference type="Pfam" id="PF12923">
    <property type="entry name" value="RRP7"/>
    <property type="match status" value="1"/>
</dbReference>
<dbReference type="GO" id="GO:0034456">
    <property type="term" value="C:UTP-C complex"/>
    <property type="evidence" value="ECO:0007669"/>
    <property type="project" value="TreeGrafter"/>
</dbReference>
<protein>
    <submittedName>
        <fullName evidence="5">HCL644Cp</fullName>
    </submittedName>
</protein>
<dbReference type="Gene3D" id="6.10.250.1770">
    <property type="match status" value="1"/>
</dbReference>
<reference evidence="5 6" key="1">
    <citation type="submission" date="2016-01" db="EMBL/GenBank/DDBJ databases">
        <title>Genome sequence of the yeast Holleya sinecauda.</title>
        <authorList>
            <person name="Dietrich F.S."/>
        </authorList>
    </citation>
    <scope>NUCLEOTIDE SEQUENCE [LARGE SCALE GENOMIC DNA]</scope>
    <source>
        <strain evidence="5 6">ATCC 58844</strain>
    </source>
</reference>
<dbReference type="InterPro" id="IPR024326">
    <property type="entry name" value="RRP7_C"/>
</dbReference>
<name>A0A109UYI9_9SACH</name>
<dbReference type="OrthoDB" id="5390at2759"/>
<dbReference type="GeneID" id="28722710"/>
<evidence type="ECO:0000259" key="3">
    <source>
        <dbReference type="Pfam" id="PF12923"/>
    </source>
</evidence>
<evidence type="ECO:0000313" key="5">
    <source>
        <dbReference type="EMBL" id="AMD19507.1"/>
    </source>
</evidence>
<dbReference type="EMBL" id="CP014243">
    <property type="protein sequence ID" value="AMD19507.1"/>
    <property type="molecule type" value="Genomic_DNA"/>
</dbReference>
<dbReference type="CDD" id="cd12950">
    <property type="entry name" value="RRP7_Rrp7p"/>
    <property type="match status" value="1"/>
</dbReference>